<feature type="region of interest" description="Disordered" evidence="7">
    <location>
        <begin position="128"/>
        <end position="195"/>
    </location>
</feature>
<dbReference type="Proteomes" id="UP000824211">
    <property type="component" value="Unassembled WGS sequence"/>
</dbReference>
<keyword evidence="4" id="KW-0788">Thiol protease</keyword>
<dbReference type="InterPro" id="IPR036764">
    <property type="entry name" value="Peptidase_Prp_sf"/>
</dbReference>
<name>A0A9D2MEN7_9FIRM</name>
<reference evidence="8" key="2">
    <citation type="submission" date="2021-04" db="EMBL/GenBank/DDBJ databases">
        <authorList>
            <person name="Gilroy R."/>
        </authorList>
    </citation>
    <scope>NUCLEOTIDE SEQUENCE</scope>
    <source>
        <strain evidence="8">ChiHjej9B8-13557</strain>
    </source>
</reference>
<evidence type="ECO:0000313" key="9">
    <source>
        <dbReference type="Proteomes" id="UP000824211"/>
    </source>
</evidence>
<evidence type="ECO:0000256" key="4">
    <source>
        <dbReference type="ARBA" id="ARBA00022807"/>
    </source>
</evidence>
<feature type="compositionally biased region" description="Basic and acidic residues" evidence="7">
    <location>
        <begin position="150"/>
        <end position="184"/>
    </location>
</feature>
<protein>
    <recommendedName>
        <fullName evidence="6">Ribosomal processing cysteine protease Prp</fullName>
    </recommendedName>
</protein>
<proteinExistence type="inferred from homology"/>
<sequence>MIKAVYSEMDGPAGVTRRLSVQGHAGYAPAGQDIVCAGASILVQALVWMASDAGQADCTASDGPEGPRVTVTAGPAAELRQGERMAGGFELARAGLALLAERYPDHLRFSDTSRQSEEGMVDLQLFAEKKRGADRREEPPALSRAQARQARAEGTLHPKGQADRRRAAERKEEEAAAKTPRDAAARQPVRPAPEQMLGIGEAGRFIRGLHLWWALEEAEMRRGDPTFSFRQALQSPEMRRMMKMPGMRMRDAYRASHYDRLMAGAARAVERGVVDRVRQRGARPAENGIHATGAAAVAPDVSRMTRAQREALEREALHGAKIRL</sequence>
<keyword evidence="1" id="KW-0690">Ribosome biogenesis</keyword>
<dbReference type="AlphaFoldDB" id="A0A9D2MEN7"/>
<dbReference type="CDD" id="cd16332">
    <property type="entry name" value="Prp-like"/>
    <property type="match status" value="1"/>
</dbReference>
<keyword evidence="3" id="KW-0378">Hydrolase</keyword>
<feature type="compositionally biased region" description="Basic and acidic residues" evidence="7">
    <location>
        <begin position="128"/>
        <end position="139"/>
    </location>
</feature>
<dbReference type="Gene3D" id="3.30.70.1490">
    <property type="entry name" value="Cysteine protease Prp"/>
    <property type="match status" value="1"/>
</dbReference>
<dbReference type="EMBL" id="DWXX01000129">
    <property type="protein sequence ID" value="HJB59440.1"/>
    <property type="molecule type" value="Genomic_DNA"/>
</dbReference>
<comment type="similarity">
    <text evidence="5">Belongs to the Prp family.</text>
</comment>
<evidence type="ECO:0000256" key="1">
    <source>
        <dbReference type="ARBA" id="ARBA00022517"/>
    </source>
</evidence>
<accession>A0A9D2MEN7</accession>
<organism evidence="8 9">
    <name type="scientific">Candidatus Faecalibacterium faecipullorum</name>
    <dbReference type="NCBI Taxonomy" id="2838578"/>
    <lineage>
        <taxon>Bacteria</taxon>
        <taxon>Bacillati</taxon>
        <taxon>Bacillota</taxon>
        <taxon>Clostridia</taxon>
        <taxon>Eubacteriales</taxon>
        <taxon>Oscillospiraceae</taxon>
        <taxon>Faecalibacterium</taxon>
    </lineage>
</organism>
<dbReference type="InterPro" id="IPR007422">
    <property type="entry name" value="Peptidase_Prp"/>
</dbReference>
<dbReference type="GO" id="GO:0042254">
    <property type="term" value="P:ribosome biogenesis"/>
    <property type="evidence" value="ECO:0007669"/>
    <property type="project" value="UniProtKB-KW"/>
</dbReference>
<dbReference type="GO" id="GO:0008234">
    <property type="term" value="F:cysteine-type peptidase activity"/>
    <property type="evidence" value="ECO:0007669"/>
    <property type="project" value="UniProtKB-KW"/>
</dbReference>
<evidence type="ECO:0000256" key="7">
    <source>
        <dbReference type="SAM" id="MobiDB-lite"/>
    </source>
</evidence>
<gene>
    <name evidence="8" type="ORF">H9771_07295</name>
</gene>
<comment type="caution">
    <text evidence="8">The sequence shown here is derived from an EMBL/GenBank/DDBJ whole genome shotgun (WGS) entry which is preliminary data.</text>
</comment>
<evidence type="ECO:0000256" key="3">
    <source>
        <dbReference type="ARBA" id="ARBA00022801"/>
    </source>
</evidence>
<dbReference type="Pfam" id="PF04327">
    <property type="entry name" value="Peptidase_Prp"/>
    <property type="match status" value="1"/>
</dbReference>
<dbReference type="GO" id="GO:0006508">
    <property type="term" value="P:proteolysis"/>
    <property type="evidence" value="ECO:0007669"/>
    <property type="project" value="UniProtKB-KW"/>
</dbReference>
<evidence type="ECO:0000313" key="8">
    <source>
        <dbReference type="EMBL" id="HJB59440.1"/>
    </source>
</evidence>
<evidence type="ECO:0000256" key="5">
    <source>
        <dbReference type="ARBA" id="ARBA00044503"/>
    </source>
</evidence>
<keyword evidence="2 8" id="KW-0645">Protease</keyword>
<reference evidence="8" key="1">
    <citation type="journal article" date="2021" name="PeerJ">
        <title>Extensive microbial diversity within the chicken gut microbiome revealed by metagenomics and culture.</title>
        <authorList>
            <person name="Gilroy R."/>
            <person name="Ravi A."/>
            <person name="Getino M."/>
            <person name="Pursley I."/>
            <person name="Horton D.L."/>
            <person name="Alikhan N.F."/>
            <person name="Baker D."/>
            <person name="Gharbi K."/>
            <person name="Hall N."/>
            <person name="Watson M."/>
            <person name="Adriaenssens E.M."/>
            <person name="Foster-Nyarko E."/>
            <person name="Jarju S."/>
            <person name="Secka A."/>
            <person name="Antonio M."/>
            <person name="Oren A."/>
            <person name="Chaudhuri R.R."/>
            <person name="La Ragione R."/>
            <person name="Hildebrand F."/>
            <person name="Pallen M.J."/>
        </authorList>
    </citation>
    <scope>NUCLEOTIDE SEQUENCE</scope>
    <source>
        <strain evidence="8">ChiHjej9B8-13557</strain>
    </source>
</reference>
<evidence type="ECO:0000256" key="2">
    <source>
        <dbReference type="ARBA" id="ARBA00022670"/>
    </source>
</evidence>
<evidence type="ECO:0000256" key="6">
    <source>
        <dbReference type="ARBA" id="ARBA00044538"/>
    </source>
</evidence>
<dbReference type="SUPFAM" id="SSF118010">
    <property type="entry name" value="TM1457-like"/>
    <property type="match status" value="1"/>
</dbReference>